<reference evidence="6 7" key="1">
    <citation type="journal article" date="2013" name="Int. J. Syst. Evol. Microbiol.">
        <title>Description of Streptomonospora sediminis sp. nov. and Streptomonospora nanhaiensis sp. nov., and reclassification of Nocardiopsis arabia Hozzein &amp; Goodfellow 2008 as Streptomonospora arabica comb. nov. and emended description of the genus Streptomonospora.</title>
        <authorList>
            <person name="Zhang D.F."/>
            <person name="Pan H.Q."/>
            <person name="He J."/>
            <person name="Zhang X.M."/>
            <person name="Zhang Y.G."/>
            <person name="Klenk H.P."/>
            <person name="Hu J.C."/>
            <person name="Li W.J."/>
        </authorList>
    </citation>
    <scope>NUCLEOTIDE SEQUENCE [LARGE SCALE GENOMIC DNA]</scope>
    <source>
        <strain evidence="6 7">12A09</strain>
    </source>
</reference>
<evidence type="ECO:0000313" key="7">
    <source>
        <dbReference type="Proteomes" id="UP001156498"/>
    </source>
</evidence>
<feature type="compositionally biased region" description="Basic and acidic residues" evidence="4">
    <location>
        <begin position="36"/>
        <end position="46"/>
    </location>
</feature>
<dbReference type="PROSITE" id="PS51257">
    <property type="entry name" value="PROKAR_LIPOPROTEIN"/>
    <property type="match status" value="1"/>
</dbReference>
<dbReference type="Pfam" id="PF12705">
    <property type="entry name" value="PDDEXK_1"/>
    <property type="match status" value="1"/>
</dbReference>
<keyword evidence="2" id="KW-0547">Nucleotide-binding</keyword>
<keyword evidence="2" id="KW-0347">Helicase</keyword>
<gene>
    <name evidence="6" type="ORF">OUQ99_11295</name>
</gene>
<evidence type="ECO:0000256" key="1">
    <source>
        <dbReference type="ARBA" id="ARBA00022763"/>
    </source>
</evidence>
<name>A0ABY6YTG4_9ACTN</name>
<keyword evidence="3" id="KW-0234">DNA repair</keyword>
<accession>A0ABY6YTG4</accession>
<dbReference type="RefSeq" id="WP_267949394.1">
    <property type="nucleotide sequence ID" value="NZ_CP113264.1"/>
</dbReference>
<evidence type="ECO:0000256" key="2">
    <source>
        <dbReference type="ARBA" id="ARBA00022806"/>
    </source>
</evidence>
<evidence type="ECO:0000259" key="5">
    <source>
        <dbReference type="Pfam" id="PF12705"/>
    </source>
</evidence>
<keyword evidence="2" id="KW-0067">ATP-binding</keyword>
<dbReference type="EMBL" id="CP113264">
    <property type="protein sequence ID" value="WAE75624.1"/>
    <property type="molecule type" value="Genomic_DNA"/>
</dbReference>
<dbReference type="InterPro" id="IPR038726">
    <property type="entry name" value="PDDEXK_AddAB-type"/>
</dbReference>
<keyword evidence="2" id="KW-0378">Hydrolase</keyword>
<dbReference type="Proteomes" id="UP001156498">
    <property type="component" value="Chromosome"/>
</dbReference>
<evidence type="ECO:0000256" key="4">
    <source>
        <dbReference type="SAM" id="MobiDB-lite"/>
    </source>
</evidence>
<feature type="domain" description="PD-(D/E)XK endonuclease-like" evidence="5">
    <location>
        <begin position="431"/>
        <end position="566"/>
    </location>
</feature>
<evidence type="ECO:0000256" key="3">
    <source>
        <dbReference type="ARBA" id="ARBA00023204"/>
    </source>
</evidence>
<keyword evidence="1" id="KW-0227">DNA damage</keyword>
<proteinExistence type="predicted"/>
<feature type="region of interest" description="Disordered" evidence="4">
    <location>
        <begin position="570"/>
        <end position="590"/>
    </location>
</feature>
<sequence length="590" mass="62026">MTDRTRGSDGQAAVIRLLSSSATLAAGGCPTFRRTEADHAARRDPAPRPPPLADSAPAVLGAVLDLVEHRGLSLGDACSMLPAPGGRCADVLGERVAPPHPGLLAWARHAARSYLDGLAGDRARDGLDRTPVADFWVRQYMPDRGASHARPYEVCARGRGYAYLDGGQRVRELRVPVTGPADGGSLPDAEVAVAAFVLATGSGVDRDAYAGRPGRYRGGVPYPMRGRHGGPAGPPDRVRVVRASCLDSSTAVLYDAPAREAEGFFSSSGREPLRSALVGGARSPGADCLSCGVRTGCGRLPSAPGILGVHDRSRPRRSWSAAGGLRFRGCPARDHFHSLGLPGDPPEGAPPGAAGASARDRAVRARLERLHGRRPRRACGPGDIPDGPGDWGAEGWAPGRGEARAGAAMIAAHVEVCPLDGLRSGSHVRVGRTVAADDPRADVLVLARPDLLLHRDGAWSWRDVAPTTAGPPPDERGLMAREPALALAVLLFASGVLPLEPGSAVELEVLTPDGADLRTVDPGAARVRTEAREVVHGLAGPWHRDLEHAPTPGRVCRDCPYRRWCPAWSGHRPPERVPGARPGDRGREGR</sequence>
<keyword evidence="7" id="KW-1185">Reference proteome</keyword>
<evidence type="ECO:0000313" key="6">
    <source>
        <dbReference type="EMBL" id="WAE75624.1"/>
    </source>
</evidence>
<feature type="region of interest" description="Disordered" evidence="4">
    <location>
        <begin position="36"/>
        <end position="55"/>
    </location>
</feature>
<protein>
    <recommendedName>
        <fullName evidence="5">PD-(D/E)XK endonuclease-like domain-containing protein</fullName>
    </recommendedName>
</protein>
<organism evidence="6 7">
    <name type="scientific">Streptomonospora nanhaiensis</name>
    <dbReference type="NCBI Taxonomy" id="1323731"/>
    <lineage>
        <taxon>Bacteria</taxon>
        <taxon>Bacillati</taxon>
        <taxon>Actinomycetota</taxon>
        <taxon>Actinomycetes</taxon>
        <taxon>Streptosporangiales</taxon>
        <taxon>Nocardiopsidaceae</taxon>
        <taxon>Streptomonospora</taxon>
    </lineage>
</organism>